<dbReference type="EMBL" id="CH479196">
    <property type="protein sequence ID" value="EDW27468.1"/>
    <property type="molecule type" value="Genomic_DNA"/>
</dbReference>
<protein>
    <submittedName>
        <fullName evidence="2">GL20289</fullName>
    </submittedName>
</protein>
<evidence type="ECO:0000313" key="2">
    <source>
        <dbReference type="EMBL" id="EDW27468.1"/>
    </source>
</evidence>
<dbReference type="HOGENOM" id="CLU_1837178_0_0_1"/>
<gene>
    <name evidence="2" type="primary">Dper\GL20289</name>
    <name evidence="2" type="ORF">Dper_GL20289</name>
</gene>
<keyword evidence="3" id="KW-1185">Reference proteome</keyword>
<reference evidence="2 3" key="1">
    <citation type="journal article" date="2007" name="Nature">
        <title>Evolution of genes and genomes on the Drosophila phylogeny.</title>
        <authorList>
            <consortium name="Drosophila 12 Genomes Consortium"/>
            <person name="Clark A.G."/>
            <person name="Eisen M.B."/>
            <person name="Smith D.R."/>
            <person name="Bergman C.M."/>
            <person name="Oliver B."/>
            <person name="Markow T.A."/>
            <person name="Kaufman T.C."/>
            <person name="Kellis M."/>
            <person name="Gelbart W."/>
            <person name="Iyer V.N."/>
            <person name="Pollard D.A."/>
            <person name="Sackton T.B."/>
            <person name="Larracuente A.M."/>
            <person name="Singh N.D."/>
            <person name="Abad J.P."/>
            <person name="Abt D.N."/>
            <person name="Adryan B."/>
            <person name="Aguade M."/>
            <person name="Akashi H."/>
            <person name="Anderson W.W."/>
            <person name="Aquadro C.F."/>
            <person name="Ardell D.H."/>
            <person name="Arguello R."/>
            <person name="Artieri C.G."/>
            <person name="Barbash D.A."/>
            <person name="Barker D."/>
            <person name="Barsanti P."/>
            <person name="Batterham P."/>
            <person name="Batzoglou S."/>
            <person name="Begun D."/>
            <person name="Bhutkar A."/>
            <person name="Blanco E."/>
            <person name="Bosak S.A."/>
            <person name="Bradley R.K."/>
            <person name="Brand A.D."/>
            <person name="Brent M.R."/>
            <person name="Brooks A.N."/>
            <person name="Brown R.H."/>
            <person name="Butlin R.K."/>
            <person name="Caggese C."/>
            <person name="Calvi B.R."/>
            <person name="Bernardo de Carvalho A."/>
            <person name="Caspi A."/>
            <person name="Castrezana S."/>
            <person name="Celniker S.E."/>
            <person name="Chang J.L."/>
            <person name="Chapple C."/>
            <person name="Chatterji S."/>
            <person name="Chinwalla A."/>
            <person name="Civetta A."/>
            <person name="Clifton S.W."/>
            <person name="Comeron J.M."/>
            <person name="Costello J.C."/>
            <person name="Coyne J.A."/>
            <person name="Daub J."/>
            <person name="David R.G."/>
            <person name="Delcher A.L."/>
            <person name="Delehaunty K."/>
            <person name="Do C.B."/>
            <person name="Ebling H."/>
            <person name="Edwards K."/>
            <person name="Eickbush T."/>
            <person name="Evans J.D."/>
            <person name="Filipski A."/>
            <person name="Findeiss S."/>
            <person name="Freyhult E."/>
            <person name="Fulton L."/>
            <person name="Fulton R."/>
            <person name="Garcia A.C."/>
            <person name="Gardiner A."/>
            <person name="Garfield D.A."/>
            <person name="Garvin B.E."/>
            <person name="Gibson G."/>
            <person name="Gilbert D."/>
            <person name="Gnerre S."/>
            <person name="Godfrey J."/>
            <person name="Good R."/>
            <person name="Gotea V."/>
            <person name="Gravely B."/>
            <person name="Greenberg A.J."/>
            <person name="Griffiths-Jones S."/>
            <person name="Gross S."/>
            <person name="Guigo R."/>
            <person name="Gustafson E.A."/>
            <person name="Haerty W."/>
            <person name="Hahn M.W."/>
            <person name="Halligan D.L."/>
            <person name="Halpern A.L."/>
            <person name="Halter G.M."/>
            <person name="Han M.V."/>
            <person name="Heger A."/>
            <person name="Hillier L."/>
            <person name="Hinrichs A.S."/>
            <person name="Holmes I."/>
            <person name="Hoskins R.A."/>
            <person name="Hubisz M.J."/>
            <person name="Hultmark D."/>
            <person name="Huntley M.A."/>
            <person name="Jaffe D.B."/>
            <person name="Jagadeeshan S."/>
            <person name="Jeck W.R."/>
            <person name="Johnson J."/>
            <person name="Jones C.D."/>
            <person name="Jordan W.C."/>
            <person name="Karpen G.H."/>
            <person name="Kataoka E."/>
            <person name="Keightley P.D."/>
            <person name="Kheradpour P."/>
            <person name="Kirkness E.F."/>
            <person name="Koerich L.B."/>
            <person name="Kristiansen K."/>
            <person name="Kudrna D."/>
            <person name="Kulathinal R.J."/>
            <person name="Kumar S."/>
            <person name="Kwok R."/>
            <person name="Lander E."/>
            <person name="Langley C.H."/>
            <person name="Lapoint R."/>
            <person name="Lazzaro B.P."/>
            <person name="Lee S.J."/>
            <person name="Levesque L."/>
            <person name="Li R."/>
            <person name="Lin C.F."/>
            <person name="Lin M.F."/>
            <person name="Lindblad-Toh K."/>
            <person name="Llopart A."/>
            <person name="Long M."/>
            <person name="Low L."/>
            <person name="Lozovsky E."/>
            <person name="Lu J."/>
            <person name="Luo M."/>
            <person name="Machado C.A."/>
            <person name="Makalowski W."/>
            <person name="Marzo M."/>
            <person name="Matsuda M."/>
            <person name="Matzkin L."/>
            <person name="McAllister B."/>
            <person name="McBride C.S."/>
            <person name="McKernan B."/>
            <person name="McKernan K."/>
            <person name="Mendez-Lago M."/>
            <person name="Minx P."/>
            <person name="Mollenhauer M.U."/>
            <person name="Montooth K."/>
            <person name="Mount S.M."/>
            <person name="Mu X."/>
            <person name="Myers E."/>
            <person name="Negre B."/>
            <person name="Newfeld S."/>
            <person name="Nielsen R."/>
            <person name="Noor M.A."/>
            <person name="O'Grady P."/>
            <person name="Pachter L."/>
            <person name="Papaceit M."/>
            <person name="Parisi M.J."/>
            <person name="Parisi M."/>
            <person name="Parts L."/>
            <person name="Pedersen J.S."/>
            <person name="Pesole G."/>
            <person name="Phillippy A.M."/>
            <person name="Ponting C.P."/>
            <person name="Pop M."/>
            <person name="Porcelli D."/>
            <person name="Powell J.R."/>
            <person name="Prohaska S."/>
            <person name="Pruitt K."/>
            <person name="Puig M."/>
            <person name="Quesneville H."/>
            <person name="Ram K.R."/>
            <person name="Rand D."/>
            <person name="Rasmussen M.D."/>
            <person name="Reed L.K."/>
            <person name="Reenan R."/>
            <person name="Reily A."/>
            <person name="Remington K.A."/>
            <person name="Rieger T.T."/>
            <person name="Ritchie M.G."/>
            <person name="Robin C."/>
            <person name="Rogers Y.H."/>
            <person name="Rohde C."/>
            <person name="Rozas J."/>
            <person name="Rubenfield M.J."/>
            <person name="Ruiz A."/>
            <person name="Russo S."/>
            <person name="Salzberg S.L."/>
            <person name="Sanchez-Gracia A."/>
            <person name="Saranga D.J."/>
            <person name="Sato H."/>
            <person name="Schaeffer S.W."/>
            <person name="Schatz M.C."/>
            <person name="Schlenke T."/>
            <person name="Schwartz R."/>
            <person name="Segarra C."/>
            <person name="Singh R.S."/>
            <person name="Sirot L."/>
            <person name="Sirota M."/>
            <person name="Sisneros N.B."/>
            <person name="Smith C.D."/>
            <person name="Smith T.F."/>
            <person name="Spieth J."/>
            <person name="Stage D.E."/>
            <person name="Stark A."/>
            <person name="Stephan W."/>
            <person name="Strausberg R.L."/>
            <person name="Strempel S."/>
            <person name="Sturgill D."/>
            <person name="Sutton G."/>
            <person name="Sutton G.G."/>
            <person name="Tao W."/>
            <person name="Teichmann S."/>
            <person name="Tobari Y.N."/>
            <person name="Tomimura Y."/>
            <person name="Tsolas J.M."/>
            <person name="Valente V.L."/>
            <person name="Venter E."/>
            <person name="Venter J.C."/>
            <person name="Vicario S."/>
            <person name="Vieira F.G."/>
            <person name="Vilella A.J."/>
            <person name="Villasante A."/>
            <person name="Walenz B."/>
            <person name="Wang J."/>
            <person name="Wasserman M."/>
            <person name="Watts T."/>
            <person name="Wilson D."/>
            <person name="Wilson R.K."/>
            <person name="Wing R.A."/>
            <person name="Wolfner M.F."/>
            <person name="Wong A."/>
            <person name="Wong G.K."/>
            <person name="Wu C.I."/>
            <person name="Wu G."/>
            <person name="Yamamoto D."/>
            <person name="Yang H.P."/>
            <person name="Yang S.P."/>
            <person name="Yorke J.A."/>
            <person name="Yoshida K."/>
            <person name="Zdobnov E."/>
            <person name="Zhang P."/>
            <person name="Zhang Y."/>
            <person name="Zimin A.V."/>
            <person name="Baldwin J."/>
            <person name="Abdouelleil A."/>
            <person name="Abdulkadir J."/>
            <person name="Abebe A."/>
            <person name="Abera B."/>
            <person name="Abreu J."/>
            <person name="Acer S.C."/>
            <person name="Aftuck L."/>
            <person name="Alexander A."/>
            <person name="An P."/>
            <person name="Anderson E."/>
            <person name="Anderson S."/>
            <person name="Arachi H."/>
            <person name="Azer M."/>
            <person name="Bachantsang P."/>
            <person name="Barry A."/>
            <person name="Bayul T."/>
            <person name="Berlin A."/>
            <person name="Bessette D."/>
            <person name="Bloom T."/>
            <person name="Blye J."/>
            <person name="Boguslavskiy L."/>
            <person name="Bonnet C."/>
            <person name="Boukhgalter B."/>
            <person name="Bourzgui I."/>
            <person name="Brown A."/>
            <person name="Cahill P."/>
            <person name="Channer S."/>
            <person name="Cheshatsang Y."/>
            <person name="Chuda L."/>
            <person name="Citroen M."/>
            <person name="Collymore A."/>
            <person name="Cooke P."/>
            <person name="Costello M."/>
            <person name="D'Aco K."/>
            <person name="Daza R."/>
            <person name="De Haan G."/>
            <person name="DeGray S."/>
            <person name="DeMaso C."/>
            <person name="Dhargay N."/>
            <person name="Dooley K."/>
            <person name="Dooley E."/>
            <person name="Doricent M."/>
            <person name="Dorje P."/>
            <person name="Dorjee K."/>
            <person name="Dupes A."/>
            <person name="Elong R."/>
            <person name="Falk J."/>
            <person name="Farina A."/>
            <person name="Faro S."/>
            <person name="Ferguson D."/>
            <person name="Fisher S."/>
            <person name="Foley C.D."/>
            <person name="Franke A."/>
            <person name="Friedrich D."/>
            <person name="Gadbois L."/>
            <person name="Gearin G."/>
            <person name="Gearin C.R."/>
            <person name="Giannoukos G."/>
            <person name="Goode T."/>
            <person name="Graham J."/>
            <person name="Grandbois E."/>
            <person name="Grewal S."/>
            <person name="Gyaltsen K."/>
            <person name="Hafez N."/>
            <person name="Hagos B."/>
            <person name="Hall J."/>
            <person name="Henson C."/>
            <person name="Hollinger A."/>
            <person name="Honan T."/>
            <person name="Huard M.D."/>
            <person name="Hughes L."/>
            <person name="Hurhula B."/>
            <person name="Husby M.E."/>
            <person name="Kamat A."/>
            <person name="Kanga B."/>
            <person name="Kashin S."/>
            <person name="Khazanovich D."/>
            <person name="Kisner P."/>
            <person name="Lance K."/>
            <person name="Lara M."/>
            <person name="Lee W."/>
            <person name="Lennon N."/>
            <person name="Letendre F."/>
            <person name="LeVine R."/>
            <person name="Lipovsky A."/>
            <person name="Liu X."/>
            <person name="Liu J."/>
            <person name="Liu S."/>
            <person name="Lokyitsang T."/>
            <person name="Lokyitsang Y."/>
            <person name="Lubonja R."/>
            <person name="Lui A."/>
            <person name="MacDonald P."/>
            <person name="Magnisalis V."/>
            <person name="Maru K."/>
            <person name="Matthews C."/>
            <person name="McCusker W."/>
            <person name="McDonough S."/>
            <person name="Mehta T."/>
            <person name="Meldrim J."/>
            <person name="Meneus L."/>
            <person name="Mihai O."/>
            <person name="Mihalev A."/>
            <person name="Mihova T."/>
            <person name="Mittelman R."/>
            <person name="Mlenga V."/>
            <person name="Montmayeur A."/>
            <person name="Mulrain L."/>
            <person name="Navidi A."/>
            <person name="Naylor J."/>
            <person name="Negash T."/>
            <person name="Nguyen T."/>
            <person name="Nguyen N."/>
            <person name="Nicol R."/>
            <person name="Norbu C."/>
            <person name="Norbu N."/>
            <person name="Novod N."/>
            <person name="O'Neill B."/>
            <person name="Osman S."/>
            <person name="Markiewicz E."/>
            <person name="Oyono O.L."/>
            <person name="Patti C."/>
            <person name="Phunkhang P."/>
            <person name="Pierre F."/>
            <person name="Priest M."/>
            <person name="Raghuraman S."/>
            <person name="Rege F."/>
            <person name="Reyes R."/>
            <person name="Rise C."/>
            <person name="Rogov P."/>
            <person name="Ross K."/>
            <person name="Ryan E."/>
            <person name="Settipalli S."/>
            <person name="Shea T."/>
            <person name="Sherpa N."/>
            <person name="Shi L."/>
            <person name="Shih D."/>
            <person name="Sparrow T."/>
            <person name="Spaulding J."/>
            <person name="Stalker J."/>
            <person name="Stange-Thomann N."/>
            <person name="Stavropoulos S."/>
            <person name="Stone C."/>
            <person name="Strader C."/>
            <person name="Tesfaye S."/>
            <person name="Thomson T."/>
            <person name="Thoulutsang Y."/>
            <person name="Thoulutsang D."/>
            <person name="Topham K."/>
            <person name="Topping I."/>
            <person name="Tsamla T."/>
            <person name="Vassiliev H."/>
            <person name="Vo A."/>
            <person name="Wangchuk T."/>
            <person name="Wangdi T."/>
            <person name="Weiand M."/>
            <person name="Wilkinson J."/>
            <person name="Wilson A."/>
            <person name="Yadav S."/>
            <person name="Young G."/>
            <person name="Yu Q."/>
            <person name="Zembek L."/>
            <person name="Zhong D."/>
            <person name="Zimmer A."/>
            <person name="Zwirko Z."/>
            <person name="Jaffe D.B."/>
            <person name="Alvarez P."/>
            <person name="Brockman W."/>
            <person name="Butler J."/>
            <person name="Chin C."/>
            <person name="Gnerre S."/>
            <person name="Grabherr M."/>
            <person name="Kleber M."/>
            <person name="Mauceli E."/>
            <person name="MacCallum I."/>
        </authorList>
    </citation>
    <scope>NUCLEOTIDE SEQUENCE [LARGE SCALE GENOMIC DNA]</scope>
    <source>
        <strain evidence="3">MSH-3 / Tucson 14011-0111.49</strain>
    </source>
</reference>
<name>B4GXJ1_DROPE</name>
<proteinExistence type="predicted"/>
<dbReference type="Proteomes" id="UP000008744">
    <property type="component" value="Unassembled WGS sequence"/>
</dbReference>
<organism evidence="3">
    <name type="scientific">Drosophila persimilis</name>
    <name type="common">Fruit fly</name>
    <dbReference type="NCBI Taxonomy" id="7234"/>
    <lineage>
        <taxon>Eukaryota</taxon>
        <taxon>Metazoa</taxon>
        <taxon>Ecdysozoa</taxon>
        <taxon>Arthropoda</taxon>
        <taxon>Hexapoda</taxon>
        <taxon>Insecta</taxon>
        <taxon>Pterygota</taxon>
        <taxon>Neoptera</taxon>
        <taxon>Endopterygota</taxon>
        <taxon>Diptera</taxon>
        <taxon>Brachycera</taxon>
        <taxon>Muscomorpha</taxon>
        <taxon>Ephydroidea</taxon>
        <taxon>Drosophilidae</taxon>
        <taxon>Drosophila</taxon>
        <taxon>Sophophora</taxon>
    </lineage>
</organism>
<keyword evidence="1" id="KW-0812">Transmembrane</keyword>
<evidence type="ECO:0000313" key="3">
    <source>
        <dbReference type="Proteomes" id="UP000008744"/>
    </source>
</evidence>
<dbReference type="AlphaFoldDB" id="B4GXJ1"/>
<keyword evidence="1" id="KW-0472">Membrane</keyword>
<dbReference type="OMA" id="YCHCRQA"/>
<feature type="transmembrane region" description="Helical" evidence="1">
    <location>
        <begin position="106"/>
        <end position="131"/>
    </location>
</feature>
<sequence length="140" mass="15582">MHTTTITMYMATRWRPMHTPISTSCSPSVTIISSFNNVPAALPLARLIASLQRFGSGGHKDPAAVACIRPQPHSHPPAHAAGPNPIAQEMHVVRRYCHCRQARDRLVMMVLLPLLMMGLLVLLVPLLMMLLMPMLRMITR</sequence>
<accession>B4GXJ1</accession>
<keyword evidence="1" id="KW-1133">Transmembrane helix</keyword>
<evidence type="ECO:0000256" key="1">
    <source>
        <dbReference type="SAM" id="Phobius"/>
    </source>
</evidence>